<feature type="domain" description="Mechanosensitive ion channel MscS" evidence="8">
    <location>
        <begin position="275"/>
        <end position="340"/>
    </location>
</feature>
<feature type="transmembrane region" description="Helical" evidence="7">
    <location>
        <begin position="146"/>
        <end position="168"/>
    </location>
</feature>
<evidence type="ECO:0000259" key="9">
    <source>
        <dbReference type="Pfam" id="PF21082"/>
    </source>
</evidence>
<dbReference type="Pfam" id="PF00924">
    <property type="entry name" value="MS_channel_2nd"/>
    <property type="match status" value="1"/>
</dbReference>
<dbReference type="Gene3D" id="3.30.70.100">
    <property type="match status" value="1"/>
</dbReference>
<accession>A0A7S8C1I9</accession>
<evidence type="ECO:0000256" key="6">
    <source>
        <dbReference type="ARBA" id="ARBA00023136"/>
    </source>
</evidence>
<dbReference type="AlphaFoldDB" id="A0A7S8C1I9"/>
<evidence type="ECO:0000313" key="11">
    <source>
        <dbReference type="EMBL" id="QPC41665.1"/>
    </source>
</evidence>
<dbReference type="EMBL" id="CP058214">
    <property type="protein sequence ID" value="QPC41665.1"/>
    <property type="molecule type" value="Genomic_DNA"/>
</dbReference>
<feature type="transmembrane region" description="Helical" evidence="7">
    <location>
        <begin position="188"/>
        <end position="212"/>
    </location>
</feature>
<protein>
    <submittedName>
        <fullName evidence="11">Mechanosensitive ion channel</fullName>
    </submittedName>
</protein>
<evidence type="ECO:0000256" key="4">
    <source>
        <dbReference type="ARBA" id="ARBA00022692"/>
    </source>
</evidence>
<feature type="domain" description="Mechanosensitive ion channel transmembrane helices 2/3" evidence="10">
    <location>
        <begin position="232"/>
        <end position="273"/>
    </location>
</feature>
<comment type="similarity">
    <text evidence="2">Belongs to the MscS (TC 1.A.23) family.</text>
</comment>
<evidence type="ECO:0000256" key="1">
    <source>
        <dbReference type="ARBA" id="ARBA00004651"/>
    </source>
</evidence>
<feature type="transmembrane region" description="Helical" evidence="7">
    <location>
        <begin position="42"/>
        <end position="65"/>
    </location>
</feature>
<feature type="transmembrane region" description="Helical" evidence="7">
    <location>
        <begin position="88"/>
        <end position="115"/>
    </location>
</feature>
<name>A0A7S8C1I9_9HYPH</name>
<dbReference type="Gene3D" id="2.30.30.60">
    <property type="match status" value="1"/>
</dbReference>
<proteinExistence type="inferred from homology"/>
<dbReference type="SUPFAM" id="SSF82861">
    <property type="entry name" value="Mechanosensitive channel protein MscS (YggB), transmembrane region"/>
    <property type="match status" value="1"/>
</dbReference>
<dbReference type="Proteomes" id="UP000593594">
    <property type="component" value="Chromosome"/>
</dbReference>
<dbReference type="InterPro" id="IPR052702">
    <property type="entry name" value="MscS-like_channel"/>
</dbReference>
<keyword evidence="4 7" id="KW-0812">Transmembrane</keyword>
<dbReference type="SUPFAM" id="SSF82689">
    <property type="entry name" value="Mechanosensitive channel protein MscS (YggB), C-terminal domain"/>
    <property type="match status" value="1"/>
</dbReference>
<dbReference type="InterPro" id="IPR049142">
    <property type="entry name" value="MS_channel_1st"/>
</dbReference>
<dbReference type="InterPro" id="IPR011066">
    <property type="entry name" value="MscS_channel_C_sf"/>
</dbReference>
<keyword evidence="5 7" id="KW-1133">Transmembrane helix</keyword>
<evidence type="ECO:0000256" key="2">
    <source>
        <dbReference type="ARBA" id="ARBA00008017"/>
    </source>
</evidence>
<evidence type="ECO:0000313" key="12">
    <source>
        <dbReference type="Proteomes" id="UP000593594"/>
    </source>
</evidence>
<feature type="transmembrane region" description="Helical" evidence="7">
    <location>
        <begin position="233"/>
        <end position="260"/>
    </location>
</feature>
<dbReference type="Pfam" id="PF21088">
    <property type="entry name" value="MS_channel_1st"/>
    <property type="match status" value="1"/>
</dbReference>
<dbReference type="PANTHER" id="PTHR30347">
    <property type="entry name" value="POTASSIUM CHANNEL RELATED"/>
    <property type="match status" value="1"/>
</dbReference>
<evidence type="ECO:0000256" key="3">
    <source>
        <dbReference type="ARBA" id="ARBA00022475"/>
    </source>
</evidence>
<sequence>MAATQSTAQSDVADTVEKLTDVDPAEAMRLVEDAGDFLLDSVFTVATALQLGALAATFAIASVAAKPLRRRLIGLVTRNVRGYRLKRFGAAVANLLMPILWLALLSALMAALSALAHDTTLLRVITTLVSAWIVIRLFSGLVPDTFWARAVAIAAWSLAALSIVGWLGPAIDLLDGIGFSIGEARLTLLLAIKGVVIGGVLLWAAFALSSLLQRRLEHAPHLTPSLRVLITQITRFTLLLFATLIALNTIGIDFTALAVFSGALGVGLGFGLQKVVSNFVSGIILLLDRSIEPGDVLEISGTYGRVTTLGARYTSVVTRDGTEYLIPNEQFITEQVVNWAYSDTRVRRRVPIGISYSSDMELARRLVVEACAETSRVIDNPKPVCHLVGFGDNAVDLEARFWIADPENGVINVTSDMLRAVWRKFHENGIEFPFPQRDVHLKQGGPVEIVMRKGQAPG</sequence>
<evidence type="ECO:0000259" key="10">
    <source>
        <dbReference type="Pfam" id="PF21088"/>
    </source>
</evidence>
<dbReference type="InterPro" id="IPR023408">
    <property type="entry name" value="MscS_beta-dom_sf"/>
</dbReference>
<dbReference type="RefSeq" id="WP_213162886.1">
    <property type="nucleotide sequence ID" value="NZ_CP058214.1"/>
</dbReference>
<feature type="transmembrane region" description="Helical" evidence="7">
    <location>
        <begin position="121"/>
        <end position="139"/>
    </location>
</feature>
<dbReference type="InterPro" id="IPR011014">
    <property type="entry name" value="MscS_channel_TM-2"/>
</dbReference>
<keyword evidence="6 7" id="KW-0472">Membrane</keyword>
<dbReference type="KEGG" id="kmn:HW532_02355"/>
<evidence type="ECO:0000256" key="7">
    <source>
        <dbReference type="SAM" id="Phobius"/>
    </source>
</evidence>
<reference evidence="11 12" key="1">
    <citation type="submission" date="2020-06" db="EMBL/GenBank/DDBJ databases">
        <title>Genome sequence of 2 isolates from Red Sea Mangroves.</title>
        <authorList>
            <person name="Sefrji F."/>
            <person name="Michoud G."/>
            <person name="Merlino G."/>
            <person name="Daffonchio D."/>
        </authorList>
    </citation>
    <scope>NUCLEOTIDE SEQUENCE [LARGE SCALE GENOMIC DNA]</scope>
    <source>
        <strain evidence="11 12">R1DC25</strain>
    </source>
</reference>
<dbReference type="GO" id="GO:0008381">
    <property type="term" value="F:mechanosensitive monoatomic ion channel activity"/>
    <property type="evidence" value="ECO:0007669"/>
    <property type="project" value="UniProtKB-ARBA"/>
</dbReference>
<feature type="domain" description="Mechanosensitive ion channel MscS C-terminal" evidence="9">
    <location>
        <begin position="350"/>
        <end position="432"/>
    </location>
</feature>
<comment type="subcellular location">
    <subcellularLocation>
        <location evidence="1">Cell membrane</location>
        <topology evidence="1">Multi-pass membrane protein</topology>
    </subcellularLocation>
</comment>
<keyword evidence="3" id="KW-1003">Cell membrane</keyword>
<dbReference type="InterPro" id="IPR010920">
    <property type="entry name" value="LSM_dom_sf"/>
</dbReference>
<dbReference type="InterPro" id="IPR049278">
    <property type="entry name" value="MS_channel_C"/>
</dbReference>
<dbReference type="InterPro" id="IPR006685">
    <property type="entry name" value="MscS_channel_2nd"/>
</dbReference>
<dbReference type="Pfam" id="PF21082">
    <property type="entry name" value="MS_channel_3rd"/>
    <property type="match status" value="1"/>
</dbReference>
<dbReference type="GO" id="GO:0005886">
    <property type="term" value="C:plasma membrane"/>
    <property type="evidence" value="ECO:0007669"/>
    <property type="project" value="UniProtKB-SubCell"/>
</dbReference>
<evidence type="ECO:0000259" key="8">
    <source>
        <dbReference type="Pfam" id="PF00924"/>
    </source>
</evidence>
<dbReference type="SUPFAM" id="SSF50182">
    <property type="entry name" value="Sm-like ribonucleoproteins"/>
    <property type="match status" value="1"/>
</dbReference>
<evidence type="ECO:0000256" key="5">
    <source>
        <dbReference type="ARBA" id="ARBA00022989"/>
    </source>
</evidence>
<gene>
    <name evidence="11" type="ORF">HW532_02355</name>
</gene>
<keyword evidence="12" id="KW-1185">Reference proteome</keyword>
<dbReference type="Gene3D" id="1.10.287.1260">
    <property type="match status" value="1"/>
</dbReference>
<organism evidence="11 12">
    <name type="scientific">Kaustia mangrovi</name>
    <dbReference type="NCBI Taxonomy" id="2593653"/>
    <lineage>
        <taxon>Bacteria</taxon>
        <taxon>Pseudomonadati</taxon>
        <taxon>Pseudomonadota</taxon>
        <taxon>Alphaproteobacteria</taxon>
        <taxon>Hyphomicrobiales</taxon>
        <taxon>Parvibaculaceae</taxon>
        <taxon>Kaustia</taxon>
    </lineage>
</organism>
<dbReference type="PANTHER" id="PTHR30347:SF1">
    <property type="entry name" value="MECHANOSENSITIVE CHANNEL MSCK"/>
    <property type="match status" value="1"/>
</dbReference>